<name>A0A1P8MUJ3_9RHOB</name>
<evidence type="ECO:0000313" key="1">
    <source>
        <dbReference type="EMBL" id="APX11725.1"/>
    </source>
</evidence>
<dbReference type="KEGG" id="tom:BWR18_08535"/>
<dbReference type="EMBL" id="CP019312">
    <property type="protein sequence ID" value="APX11725.1"/>
    <property type="molecule type" value="Genomic_DNA"/>
</dbReference>
<dbReference type="OrthoDB" id="328972at2"/>
<gene>
    <name evidence="1" type="ORF">BWR18_08535</name>
</gene>
<dbReference type="AlphaFoldDB" id="A0A1P8MUJ3"/>
<reference evidence="1 2" key="1">
    <citation type="submission" date="2017-01" db="EMBL/GenBank/DDBJ databases">
        <title>Complete genome of Tateyamaria omphalii DOK1-4 isolated from seawater in Dokdo.</title>
        <authorList>
            <person name="Kim J.H."/>
            <person name="Chi W.-J."/>
        </authorList>
    </citation>
    <scope>NUCLEOTIDE SEQUENCE [LARGE SCALE GENOMIC DNA]</scope>
    <source>
        <strain evidence="1 2">DOK1-4</strain>
    </source>
</reference>
<keyword evidence="2" id="KW-1185">Reference proteome</keyword>
<organism evidence="1 2">
    <name type="scientific">Tateyamaria omphalii</name>
    <dbReference type="NCBI Taxonomy" id="299262"/>
    <lineage>
        <taxon>Bacteria</taxon>
        <taxon>Pseudomonadati</taxon>
        <taxon>Pseudomonadota</taxon>
        <taxon>Alphaproteobacteria</taxon>
        <taxon>Rhodobacterales</taxon>
        <taxon>Roseobacteraceae</taxon>
        <taxon>Tateyamaria</taxon>
    </lineage>
</organism>
<evidence type="ECO:0000313" key="2">
    <source>
        <dbReference type="Proteomes" id="UP000186336"/>
    </source>
</evidence>
<evidence type="ECO:0008006" key="3">
    <source>
        <dbReference type="Google" id="ProtNLM"/>
    </source>
</evidence>
<proteinExistence type="predicted"/>
<accession>A0A1P8MUJ3</accession>
<protein>
    <recommendedName>
        <fullName evidence="3">YdhG-like domain-containing protein</fullName>
    </recommendedName>
</protein>
<dbReference type="RefSeq" id="WP_076627586.1">
    <property type="nucleotide sequence ID" value="NZ_CP019312.1"/>
</dbReference>
<sequence>MDMLPSDILTRVESWPQSAQSHFLRTRTLVHDVATSEDVGPLDESLKWGQPSWRPKRARTGSTLRLDWSPATPDRLLAFVDCKTDLAAQMDHRFPGQFHNDGRRALGFDTTHPLDKDAVWQLARLTLTYHRSKRGR</sequence>
<dbReference type="Proteomes" id="UP000186336">
    <property type="component" value="Chromosome"/>
</dbReference>
<dbReference type="STRING" id="299262.BWR18_08535"/>